<gene>
    <name evidence="5" type="ORF">MT2528_1920</name>
    <name evidence="6" type="ORF">NVI5450_2141</name>
</gene>
<dbReference type="FunFam" id="3.30.70.270:FF:000001">
    <property type="entry name" value="Diguanylate cyclase domain protein"/>
    <property type="match status" value="1"/>
</dbReference>
<name>A0A1L0AZM2_9GAMM</name>
<evidence type="ECO:0000313" key="8">
    <source>
        <dbReference type="Proteomes" id="UP000183794"/>
    </source>
</evidence>
<dbReference type="InterPro" id="IPR050469">
    <property type="entry name" value="Diguanylate_Cyclase"/>
</dbReference>
<dbReference type="AlphaFoldDB" id="A0A1L0AZM2"/>
<sequence>MSKKLFALSAQYLKKAMPLMIQYQIPTTPTNYALWYHYVSDNNSALQKHLDDKIAQHGTCTPAASEELYQRFIVDKREQEITQLRTELDSMTNELSSSLHDTLNDTNEFDRMLNKCLNELSSVEEDGFSIEKTLSAVRELIKESHDVRSSTRHFKSQLHEAQAEIAQLRETLLETQHDAMHDSLTGLLNRRVFSKEIETFCSNPSLNRTFSILMVDIDNFKSFNDDFGHQLGDQVLKAIAKRILDSCQEGEQVFRYGGEEFVLILPNKNFTIARQNAESIRRAIERLSIRDKRSGKVIDNITISIGVSENKPRDTSHDILTRADLQLYEAKRLGRNRVMPMPR</sequence>
<dbReference type="Proteomes" id="UP000182660">
    <property type="component" value="Unassembled WGS sequence"/>
</dbReference>
<dbReference type="GO" id="GO:0052621">
    <property type="term" value="F:diguanylate cyclase activity"/>
    <property type="evidence" value="ECO:0007669"/>
    <property type="project" value="UniProtKB-EC"/>
</dbReference>
<feature type="domain" description="GGDEF" evidence="4">
    <location>
        <begin position="208"/>
        <end position="343"/>
    </location>
</feature>
<dbReference type="GO" id="GO:0043709">
    <property type="term" value="P:cell adhesion involved in single-species biofilm formation"/>
    <property type="evidence" value="ECO:0007669"/>
    <property type="project" value="TreeGrafter"/>
</dbReference>
<dbReference type="GeneID" id="61295819"/>
<dbReference type="EMBL" id="FPLD01000059">
    <property type="protein sequence ID" value="SGY99032.1"/>
    <property type="molecule type" value="Genomic_DNA"/>
</dbReference>
<feature type="coiled-coil region" evidence="3">
    <location>
        <begin position="151"/>
        <end position="178"/>
    </location>
</feature>
<dbReference type="RefSeq" id="WP_045111781.1">
    <property type="nucleotide sequence ID" value="NZ_CAWQZC010000063.1"/>
</dbReference>
<evidence type="ECO:0000256" key="1">
    <source>
        <dbReference type="ARBA" id="ARBA00001946"/>
    </source>
</evidence>
<keyword evidence="7" id="KW-1185">Reference proteome</keyword>
<dbReference type="EC" id="2.7.7.65" evidence="2"/>
<evidence type="ECO:0000256" key="3">
    <source>
        <dbReference type="SAM" id="Coils"/>
    </source>
</evidence>
<dbReference type="InterPro" id="IPR029787">
    <property type="entry name" value="Nucleotide_cyclase"/>
</dbReference>
<keyword evidence="3" id="KW-0175">Coiled coil</keyword>
<dbReference type="OrthoDB" id="9812260at2"/>
<dbReference type="GO" id="GO:0005886">
    <property type="term" value="C:plasma membrane"/>
    <property type="evidence" value="ECO:0007669"/>
    <property type="project" value="TreeGrafter"/>
</dbReference>
<evidence type="ECO:0000313" key="5">
    <source>
        <dbReference type="EMBL" id="SGY90413.1"/>
    </source>
</evidence>
<proteinExistence type="predicted"/>
<evidence type="ECO:0000256" key="2">
    <source>
        <dbReference type="ARBA" id="ARBA00012528"/>
    </source>
</evidence>
<accession>A0A1L0AZM2</accession>
<dbReference type="PANTHER" id="PTHR45138:SF2">
    <property type="entry name" value="DIGUANYLATE CYCLASE VDCA"/>
    <property type="match status" value="1"/>
</dbReference>
<evidence type="ECO:0000313" key="6">
    <source>
        <dbReference type="EMBL" id="SGY99032.1"/>
    </source>
</evidence>
<dbReference type="CDD" id="cd01949">
    <property type="entry name" value="GGDEF"/>
    <property type="match status" value="1"/>
</dbReference>
<dbReference type="Proteomes" id="UP000183794">
    <property type="component" value="Unassembled WGS sequence"/>
</dbReference>
<dbReference type="SMART" id="SM00267">
    <property type="entry name" value="GGDEF"/>
    <property type="match status" value="1"/>
</dbReference>
<dbReference type="PANTHER" id="PTHR45138">
    <property type="entry name" value="REGULATORY COMPONENTS OF SENSORY TRANSDUCTION SYSTEM"/>
    <property type="match status" value="1"/>
</dbReference>
<dbReference type="Pfam" id="PF00990">
    <property type="entry name" value="GGDEF"/>
    <property type="match status" value="1"/>
</dbReference>
<dbReference type="Gene3D" id="3.30.70.270">
    <property type="match status" value="1"/>
</dbReference>
<evidence type="ECO:0000313" key="7">
    <source>
        <dbReference type="Proteomes" id="UP000182660"/>
    </source>
</evidence>
<reference evidence="6 8" key="1">
    <citation type="submission" date="2016-11" db="EMBL/GenBank/DDBJ databases">
        <authorList>
            <person name="Jaros S."/>
            <person name="Januszkiewicz K."/>
            <person name="Wedrychowicz H."/>
        </authorList>
    </citation>
    <scope>NUCLEOTIDE SEQUENCE [LARGE SCALE GENOMIC DNA]</scope>
    <source>
        <strain evidence="6">NVI 5450</strain>
    </source>
</reference>
<organism evidence="6 8">
    <name type="scientific">Moritella viscosa</name>
    <dbReference type="NCBI Taxonomy" id="80854"/>
    <lineage>
        <taxon>Bacteria</taxon>
        <taxon>Pseudomonadati</taxon>
        <taxon>Pseudomonadota</taxon>
        <taxon>Gammaproteobacteria</taxon>
        <taxon>Alteromonadales</taxon>
        <taxon>Moritellaceae</taxon>
        <taxon>Moritella</taxon>
    </lineage>
</organism>
<dbReference type="InterPro" id="IPR000160">
    <property type="entry name" value="GGDEF_dom"/>
</dbReference>
<dbReference type="PROSITE" id="PS50887">
    <property type="entry name" value="GGDEF"/>
    <property type="match status" value="1"/>
</dbReference>
<dbReference type="SUPFAM" id="SSF55073">
    <property type="entry name" value="Nucleotide cyclase"/>
    <property type="match status" value="1"/>
</dbReference>
<dbReference type="NCBIfam" id="TIGR00254">
    <property type="entry name" value="GGDEF"/>
    <property type="match status" value="1"/>
</dbReference>
<dbReference type="EMBL" id="FPLJ01000049">
    <property type="protein sequence ID" value="SGY90413.1"/>
    <property type="molecule type" value="Genomic_DNA"/>
</dbReference>
<evidence type="ECO:0000259" key="4">
    <source>
        <dbReference type="PROSITE" id="PS50887"/>
    </source>
</evidence>
<reference evidence="5 7" key="2">
    <citation type="submission" date="2016-11" db="EMBL/GenBank/DDBJ databases">
        <authorList>
            <person name="Klemetsen T."/>
        </authorList>
    </citation>
    <scope>NUCLEOTIDE SEQUENCE [LARGE SCALE GENOMIC DNA]</scope>
    <source>
        <strain evidence="5">MT 2528</strain>
    </source>
</reference>
<dbReference type="GO" id="GO:1902201">
    <property type="term" value="P:negative regulation of bacterial-type flagellum-dependent cell motility"/>
    <property type="evidence" value="ECO:0007669"/>
    <property type="project" value="TreeGrafter"/>
</dbReference>
<protein>
    <recommendedName>
        <fullName evidence="2">diguanylate cyclase</fullName>
        <ecNumber evidence="2">2.7.7.65</ecNumber>
    </recommendedName>
</protein>
<dbReference type="InterPro" id="IPR043128">
    <property type="entry name" value="Rev_trsase/Diguanyl_cyclase"/>
</dbReference>
<comment type="cofactor">
    <cofactor evidence="1">
        <name>Mg(2+)</name>
        <dbReference type="ChEBI" id="CHEBI:18420"/>
    </cofactor>
</comment>